<keyword evidence="4" id="KW-1185">Reference proteome</keyword>
<feature type="chain" id="PRO_5046664676" evidence="1">
    <location>
        <begin position="24"/>
        <end position="492"/>
    </location>
</feature>
<dbReference type="Proteomes" id="UP001216595">
    <property type="component" value="Unassembled WGS sequence"/>
</dbReference>
<gene>
    <name evidence="3" type="ORF">PQU94_12910</name>
</gene>
<name>A0ABT5IG64_9CAUL</name>
<comment type="caution">
    <text evidence="3">The sequence shown here is derived from an EMBL/GenBank/DDBJ whole genome shotgun (WGS) entry which is preliminary data.</text>
</comment>
<dbReference type="PANTHER" id="PTHR32060:SF30">
    <property type="entry name" value="CARBOXY-TERMINAL PROCESSING PROTEASE CTPA"/>
    <property type="match status" value="1"/>
</dbReference>
<dbReference type="Gene3D" id="3.90.226.10">
    <property type="entry name" value="2-enoyl-CoA Hydratase, Chain A, domain 1"/>
    <property type="match status" value="1"/>
</dbReference>
<feature type="domain" description="Tail specific protease" evidence="2">
    <location>
        <begin position="379"/>
        <end position="465"/>
    </location>
</feature>
<dbReference type="SUPFAM" id="SSF52096">
    <property type="entry name" value="ClpP/crotonase"/>
    <property type="match status" value="1"/>
</dbReference>
<evidence type="ECO:0000256" key="1">
    <source>
        <dbReference type="SAM" id="SignalP"/>
    </source>
</evidence>
<reference evidence="3 4" key="1">
    <citation type="submission" date="2023-01" db="EMBL/GenBank/DDBJ databases">
        <title>Novel species of the genus Asticcacaulis isolated from rivers.</title>
        <authorList>
            <person name="Lu H."/>
        </authorList>
    </citation>
    <scope>NUCLEOTIDE SEQUENCE [LARGE SCALE GENOMIC DNA]</scope>
    <source>
        <strain evidence="3 4">DXS10W</strain>
    </source>
</reference>
<dbReference type="PANTHER" id="PTHR32060">
    <property type="entry name" value="TAIL-SPECIFIC PROTEASE"/>
    <property type="match status" value="1"/>
</dbReference>
<protein>
    <submittedName>
        <fullName evidence="3">S41 family peptidase</fullName>
    </submittedName>
</protein>
<sequence length="492" mass="52574">MKKTFAATLALLAVIMTASPVSAYDRAAWRADYAQLKRLMQQDYANLAWAASPESGIDLPRLDQRTRAALSAARTDAEAQNALEAFVAGFHDGHLKLVRPAAAPLAQKAAEVPRPDFEATDAAGSCAALGFNPGSSPLSFSLPVESLPGFQMRSDGLNSVYRSGVYTVNGVRIGLIRIPHFTMRALPATCRLGWERLVATHQPLTSRSVREAAYAVWLSAFRDTITDLRQAGATRLLIDVGNNSGGDDSGDLFPRFLTDRAVRSAPLLMVASATGARYFDEQISDLNALIDSHPGTEAENALTAARDDFVAGKAQTATPCDLSWVWHEQRSWAGAQCKRLVPAGFAGGYAPGLPRGAFAGNTEVSGQLSLPSAQEALWAAWIGPVYVLTDGQTYSSAEMFAAVMQDNAIGKTVGVTTGGDGCGFMVDAVPPMLTHSRMSLRMPNCVLLRRDGRNEVSGIVPDIPVLPTQGEDSRQRAVRLLGLLATDNTPSR</sequence>
<dbReference type="Gene3D" id="3.30.750.44">
    <property type="match status" value="1"/>
</dbReference>
<dbReference type="InterPro" id="IPR029045">
    <property type="entry name" value="ClpP/crotonase-like_dom_sf"/>
</dbReference>
<dbReference type="InterPro" id="IPR005151">
    <property type="entry name" value="Tail-specific_protease"/>
</dbReference>
<feature type="signal peptide" evidence="1">
    <location>
        <begin position="1"/>
        <end position="23"/>
    </location>
</feature>
<dbReference type="Pfam" id="PF03572">
    <property type="entry name" value="Peptidase_S41"/>
    <property type="match status" value="1"/>
</dbReference>
<accession>A0ABT5IG64</accession>
<keyword evidence="1" id="KW-0732">Signal</keyword>
<proteinExistence type="predicted"/>
<dbReference type="RefSeq" id="WP_272741861.1">
    <property type="nucleotide sequence ID" value="NZ_JAQQKW010000007.1"/>
</dbReference>
<evidence type="ECO:0000313" key="3">
    <source>
        <dbReference type="EMBL" id="MDC7695181.1"/>
    </source>
</evidence>
<dbReference type="EMBL" id="JAQQKW010000007">
    <property type="protein sequence ID" value="MDC7695181.1"/>
    <property type="molecule type" value="Genomic_DNA"/>
</dbReference>
<evidence type="ECO:0000313" key="4">
    <source>
        <dbReference type="Proteomes" id="UP001216595"/>
    </source>
</evidence>
<evidence type="ECO:0000259" key="2">
    <source>
        <dbReference type="Pfam" id="PF03572"/>
    </source>
</evidence>
<organism evidence="3 4">
    <name type="scientific">Asticcacaulis currens</name>
    <dbReference type="NCBI Taxonomy" id="2984210"/>
    <lineage>
        <taxon>Bacteria</taxon>
        <taxon>Pseudomonadati</taxon>
        <taxon>Pseudomonadota</taxon>
        <taxon>Alphaproteobacteria</taxon>
        <taxon>Caulobacterales</taxon>
        <taxon>Caulobacteraceae</taxon>
        <taxon>Asticcacaulis</taxon>
    </lineage>
</organism>